<name>D6Z5I7_DESAT</name>
<dbReference type="RefSeq" id="WP_013164243.1">
    <property type="nucleotide sequence ID" value="NC_014216.1"/>
</dbReference>
<dbReference type="OrthoDB" id="5452435at2"/>
<dbReference type="Proteomes" id="UP000001508">
    <property type="component" value="Chromosome"/>
</dbReference>
<dbReference type="KEGG" id="dak:DaAHT2_2050"/>
<organism evidence="1 2">
    <name type="scientific">Desulfurivibrio alkaliphilus (strain DSM 19089 / UNIQEM U267 / AHT2)</name>
    <dbReference type="NCBI Taxonomy" id="589865"/>
    <lineage>
        <taxon>Bacteria</taxon>
        <taxon>Pseudomonadati</taxon>
        <taxon>Thermodesulfobacteriota</taxon>
        <taxon>Desulfobulbia</taxon>
        <taxon>Desulfobulbales</taxon>
        <taxon>Desulfobulbaceae</taxon>
        <taxon>Desulfurivibrio</taxon>
    </lineage>
</organism>
<accession>D6Z5I7</accession>
<proteinExistence type="predicted"/>
<dbReference type="STRING" id="589865.DaAHT2_2050"/>
<protein>
    <submittedName>
        <fullName evidence="1">Uncharacterized protein</fullName>
    </submittedName>
</protein>
<keyword evidence="2" id="KW-1185">Reference proteome</keyword>
<dbReference type="AlphaFoldDB" id="D6Z5I7"/>
<evidence type="ECO:0000313" key="1">
    <source>
        <dbReference type="EMBL" id="ADH86724.1"/>
    </source>
</evidence>
<evidence type="ECO:0000313" key="2">
    <source>
        <dbReference type="Proteomes" id="UP000001508"/>
    </source>
</evidence>
<dbReference type="HOGENOM" id="CLU_1419448_0_0_7"/>
<dbReference type="eggNOG" id="ENOG503369S">
    <property type="taxonomic scope" value="Bacteria"/>
</dbReference>
<reference evidence="2" key="1">
    <citation type="submission" date="2010-02" db="EMBL/GenBank/DDBJ databases">
        <title>Complete sequence of Desulfurivibrio alkaliphilus AHT2.</title>
        <authorList>
            <consortium name="US DOE Joint Genome Institute"/>
            <person name="Pitluck S."/>
            <person name="Chertkov O."/>
            <person name="Detter J.C."/>
            <person name="Han C."/>
            <person name="Tapia R."/>
            <person name="Larimer F."/>
            <person name="Land M."/>
            <person name="Hauser L."/>
            <person name="Kyrpides N."/>
            <person name="Mikhailova N."/>
            <person name="Sorokin D.Y."/>
            <person name="Muyzer G."/>
            <person name="Woyke T."/>
        </authorList>
    </citation>
    <scope>NUCLEOTIDE SEQUENCE [LARGE SCALE GENOMIC DNA]</scope>
    <source>
        <strain evidence="2">DSM 19089 / UNIQEM U267 / AHT2</strain>
    </source>
</reference>
<sequence>MTTESLQPTRQVIDVHRWLVASGWKVGQTLLYNHVREGKLTRDPATGMFTPRRVAVYARTFLRKISCGKTVDEEQTAALAREKMLVDTDLKRIRREREEFRLAVEQGHYLLRDEVETMLADRAASLKADATHLAQGGAAELVALAHGDSSRTDRLAAALLRFSEDLFSRFDTSKELTVEFYDDESSPEPPNKNKRTPE</sequence>
<dbReference type="EMBL" id="CP001940">
    <property type="protein sequence ID" value="ADH86724.1"/>
    <property type="molecule type" value="Genomic_DNA"/>
</dbReference>
<gene>
    <name evidence="1" type="ordered locus">DaAHT2_2050</name>
</gene>
<dbReference type="InParanoid" id="D6Z5I7"/>